<feature type="transmembrane region" description="Helical" evidence="13">
    <location>
        <begin position="228"/>
        <end position="252"/>
    </location>
</feature>
<gene>
    <name evidence="15" type="ORF">OV287_17150</name>
</gene>
<evidence type="ECO:0000313" key="16">
    <source>
        <dbReference type="Proteomes" id="UP001207654"/>
    </source>
</evidence>
<dbReference type="InterPro" id="IPR004771">
    <property type="entry name" value="K/H_exchanger"/>
</dbReference>
<comment type="subcellular location">
    <subcellularLocation>
        <location evidence="1">Membrane</location>
        <topology evidence="1">Multi-pass membrane protein</topology>
    </subcellularLocation>
</comment>
<dbReference type="Pfam" id="PF02254">
    <property type="entry name" value="TrkA_N"/>
    <property type="match status" value="1"/>
</dbReference>
<dbReference type="InterPro" id="IPR038770">
    <property type="entry name" value="Na+/solute_symporter_sf"/>
</dbReference>
<evidence type="ECO:0000256" key="8">
    <source>
        <dbReference type="ARBA" id="ARBA00022958"/>
    </source>
</evidence>
<dbReference type="PANTHER" id="PTHR46157:SF8">
    <property type="entry name" value="GLUTATHIONE-REGULATED POTASSIUM-EFFLUX SYSTEM PROTEIN"/>
    <property type="match status" value="1"/>
</dbReference>
<evidence type="ECO:0000256" key="3">
    <source>
        <dbReference type="ARBA" id="ARBA00022448"/>
    </source>
</evidence>
<dbReference type="InterPro" id="IPR003148">
    <property type="entry name" value="RCK_N"/>
</dbReference>
<evidence type="ECO:0000256" key="5">
    <source>
        <dbReference type="ARBA" id="ARBA00022475"/>
    </source>
</evidence>
<keyword evidence="4" id="KW-0050">Antiport</keyword>
<dbReference type="Proteomes" id="UP001207654">
    <property type="component" value="Unassembled WGS sequence"/>
</dbReference>
<dbReference type="PROSITE" id="PS51201">
    <property type="entry name" value="RCK_N"/>
    <property type="match status" value="1"/>
</dbReference>
<evidence type="ECO:0000256" key="1">
    <source>
        <dbReference type="ARBA" id="ARBA00004141"/>
    </source>
</evidence>
<keyword evidence="10" id="KW-0406">Ion transport</keyword>
<feature type="transmembrane region" description="Helical" evidence="13">
    <location>
        <begin position="6"/>
        <end position="28"/>
    </location>
</feature>
<dbReference type="EMBL" id="JAPNKA010000001">
    <property type="protein sequence ID" value="MCY1076206.1"/>
    <property type="molecule type" value="Genomic_DNA"/>
</dbReference>
<feature type="transmembrane region" description="Helical" evidence="13">
    <location>
        <begin position="272"/>
        <end position="292"/>
    </location>
</feature>
<dbReference type="Gene3D" id="1.20.1530.20">
    <property type="match status" value="1"/>
</dbReference>
<feature type="domain" description="RCK N-terminal" evidence="14">
    <location>
        <begin position="402"/>
        <end position="526"/>
    </location>
</feature>
<evidence type="ECO:0000256" key="12">
    <source>
        <dbReference type="SAM" id="MobiDB-lite"/>
    </source>
</evidence>
<proteinExistence type="inferred from homology"/>
<keyword evidence="8" id="KW-0630">Potassium</keyword>
<evidence type="ECO:0000256" key="4">
    <source>
        <dbReference type="ARBA" id="ARBA00022449"/>
    </source>
</evidence>
<evidence type="ECO:0000259" key="14">
    <source>
        <dbReference type="PROSITE" id="PS51201"/>
    </source>
</evidence>
<keyword evidence="6" id="KW-0633">Potassium transport</keyword>
<feature type="transmembrane region" description="Helical" evidence="13">
    <location>
        <begin position="185"/>
        <end position="207"/>
    </location>
</feature>
<dbReference type="SUPFAM" id="SSF51735">
    <property type="entry name" value="NAD(P)-binding Rossmann-fold domains"/>
    <property type="match status" value="1"/>
</dbReference>
<dbReference type="RefSeq" id="WP_267535111.1">
    <property type="nucleotide sequence ID" value="NZ_JAPNKA010000001.1"/>
</dbReference>
<evidence type="ECO:0000256" key="7">
    <source>
        <dbReference type="ARBA" id="ARBA00022692"/>
    </source>
</evidence>
<feature type="transmembrane region" description="Helical" evidence="13">
    <location>
        <begin position="361"/>
        <end position="382"/>
    </location>
</feature>
<dbReference type="PANTHER" id="PTHR46157">
    <property type="entry name" value="K(+) EFFLUX ANTIPORTER 3, CHLOROPLASTIC"/>
    <property type="match status" value="1"/>
</dbReference>
<comment type="caution">
    <text evidence="15">The sequence shown here is derived from an EMBL/GenBank/DDBJ whole genome shotgun (WGS) entry which is preliminary data.</text>
</comment>
<evidence type="ECO:0000256" key="6">
    <source>
        <dbReference type="ARBA" id="ARBA00022538"/>
    </source>
</evidence>
<evidence type="ECO:0000313" key="15">
    <source>
        <dbReference type="EMBL" id="MCY1076206.1"/>
    </source>
</evidence>
<protein>
    <submittedName>
        <fullName evidence="15">Monovalent cation:proton antiporter-2 (CPA2) family protein</fullName>
    </submittedName>
</protein>
<organism evidence="15 16">
    <name type="scientific">Archangium lansingense</name>
    <dbReference type="NCBI Taxonomy" id="2995310"/>
    <lineage>
        <taxon>Bacteria</taxon>
        <taxon>Pseudomonadati</taxon>
        <taxon>Myxococcota</taxon>
        <taxon>Myxococcia</taxon>
        <taxon>Myxococcales</taxon>
        <taxon>Cystobacterineae</taxon>
        <taxon>Archangiaceae</taxon>
        <taxon>Archangium</taxon>
    </lineage>
</organism>
<keyword evidence="3" id="KW-0813">Transport</keyword>
<dbReference type="InterPro" id="IPR006036">
    <property type="entry name" value="K_uptake_TrkA"/>
</dbReference>
<feature type="transmembrane region" description="Helical" evidence="13">
    <location>
        <begin position="299"/>
        <end position="319"/>
    </location>
</feature>
<evidence type="ECO:0000256" key="13">
    <source>
        <dbReference type="SAM" id="Phobius"/>
    </source>
</evidence>
<feature type="transmembrane region" description="Helical" evidence="13">
    <location>
        <begin position="117"/>
        <end position="140"/>
    </location>
</feature>
<keyword evidence="9 13" id="KW-1133">Transmembrane helix</keyword>
<name>A0ABT4A4C2_9BACT</name>
<keyword evidence="11 13" id="KW-0472">Membrane</keyword>
<reference evidence="15 16" key="1">
    <citation type="submission" date="2022-11" db="EMBL/GenBank/DDBJ databases">
        <title>Minimal conservation of predation-associated metabolite biosynthetic gene clusters underscores biosynthetic potential of Myxococcota including descriptions for ten novel species: Archangium lansinium sp. nov., Myxococcus landrumus sp. nov., Nannocystis bai.</title>
        <authorList>
            <person name="Ahearne A."/>
            <person name="Stevens C."/>
            <person name="Phillips K."/>
        </authorList>
    </citation>
    <scope>NUCLEOTIDE SEQUENCE [LARGE SCALE GENOMIC DNA]</scope>
    <source>
        <strain evidence="15 16">MIWBW</strain>
    </source>
</reference>
<dbReference type="InterPro" id="IPR036291">
    <property type="entry name" value="NAD(P)-bd_dom_sf"/>
</dbReference>
<evidence type="ECO:0000256" key="9">
    <source>
        <dbReference type="ARBA" id="ARBA00022989"/>
    </source>
</evidence>
<dbReference type="Pfam" id="PF00999">
    <property type="entry name" value="Na_H_Exchanger"/>
    <property type="match status" value="1"/>
</dbReference>
<feature type="transmembrane region" description="Helical" evidence="13">
    <location>
        <begin position="152"/>
        <end position="173"/>
    </location>
</feature>
<keyword evidence="16" id="KW-1185">Reference proteome</keyword>
<dbReference type="Gene3D" id="3.40.50.720">
    <property type="entry name" value="NAD(P)-binding Rossmann-like Domain"/>
    <property type="match status" value="1"/>
</dbReference>
<accession>A0ABT4A4C2</accession>
<dbReference type="NCBIfam" id="TIGR00932">
    <property type="entry name" value="2a37"/>
    <property type="match status" value="1"/>
</dbReference>
<keyword evidence="7 13" id="KW-0812">Transmembrane</keyword>
<feature type="transmembrane region" description="Helical" evidence="13">
    <location>
        <begin position="59"/>
        <end position="78"/>
    </location>
</feature>
<evidence type="ECO:0000256" key="10">
    <source>
        <dbReference type="ARBA" id="ARBA00023065"/>
    </source>
</evidence>
<keyword evidence="5" id="KW-1003">Cell membrane</keyword>
<feature type="region of interest" description="Disordered" evidence="12">
    <location>
        <begin position="561"/>
        <end position="619"/>
    </location>
</feature>
<feature type="transmembrane region" description="Helical" evidence="13">
    <location>
        <begin position="90"/>
        <end position="111"/>
    </location>
</feature>
<evidence type="ECO:0000256" key="2">
    <source>
        <dbReference type="ARBA" id="ARBA00005551"/>
    </source>
</evidence>
<dbReference type="InterPro" id="IPR006153">
    <property type="entry name" value="Cation/H_exchanger_TM"/>
</dbReference>
<feature type="transmembrane region" description="Helical" evidence="13">
    <location>
        <begin position="35"/>
        <end position="53"/>
    </location>
</feature>
<dbReference type="PRINTS" id="PR00335">
    <property type="entry name" value="KUPTAKETRKA"/>
</dbReference>
<evidence type="ECO:0000256" key="11">
    <source>
        <dbReference type="ARBA" id="ARBA00023136"/>
    </source>
</evidence>
<feature type="compositionally biased region" description="Basic and acidic residues" evidence="12">
    <location>
        <begin position="610"/>
        <end position="619"/>
    </location>
</feature>
<sequence length="619" mass="67137">MAASPQAHVYVLALIFLGAAVVAVPLFRRLRLGSILGYLAAGLVIGPFGLGLFSDSTSVMHVSELGVVLFLFVIGLELNPSRLWDMRRDILVLGTAQVVLSGLLTMLYPLLVVGRSWQSSLIAGLGLALSSTALVMQLFGERGEVQQPHGQKAFAILLMQDLAIVPLLALVALLSPVHVDGGDPIWLSAAKMLGGVAAVVLTGRYLLNPFFRLLASSGAQEVMTAAALLVVIAAATLMTYVGLSAALGAFLAGVLLAESSYRHELEADLEPFRGLLLGLFFISVGMTVDLRLIARNWPLLLGALVTLTVIKTSVVYGLMRLLSNRHDVAIRTALHLSQGGEFGFVLFSTAVAAKVMVQEQATLLVALVTLSMALTPLLAALAPRLSRTRKAPEREEHFEDACGSVLVIGFGRFGQIVCQLLLPEGIDVTIIDNNVKMIEAAERFGFKVYYGDGTRLDVLRAAGAERVRLICVCVERQEAANRILELCRTSFPLARLYVRAFDRVHALELVEHGAHFQMRETFESAIAFGRAALEELGLSQEHAAEVAEDTRRRDRERFALQLQEGKNPLAGSDKLYTRPVPRPEPFTNPQRQGVALNPTTREEETPEQNTKGDGDNPPR</sequence>
<comment type="similarity">
    <text evidence="2">Belongs to the monovalent cation:proton antiporter 2 (CPA2) transporter (TC 2.A.37) family.</text>
</comment>